<evidence type="ECO:0000256" key="3">
    <source>
        <dbReference type="SAM" id="MobiDB-lite"/>
    </source>
</evidence>
<dbReference type="InterPro" id="IPR051816">
    <property type="entry name" value="Glycosyl_Hydrolase_31"/>
</dbReference>
<dbReference type="Proteomes" id="UP000241462">
    <property type="component" value="Unassembled WGS sequence"/>
</dbReference>
<organism evidence="7 8">
    <name type="scientific">Coniella lustricola</name>
    <dbReference type="NCBI Taxonomy" id="2025994"/>
    <lineage>
        <taxon>Eukaryota</taxon>
        <taxon>Fungi</taxon>
        <taxon>Dikarya</taxon>
        <taxon>Ascomycota</taxon>
        <taxon>Pezizomycotina</taxon>
        <taxon>Sordariomycetes</taxon>
        <taxon>Sordariomycetidae</taxon>
        <taxon>Diaporthales</taxon>
        <taxon>Schizoparmaceae</taxon>
        <taxon>Coniella</taxon>
    </lineage>
</organism>
<feature type="domain" description="Glycosyl hydrolase family 31 C-terminal" evidence="6">
    <location>
        <begin position="668"/>
        <end position="750"/>
    </location>
</feature>
<feature type="domain" description="Glycoside hydrolase family 31 N-terminal" evidence="5">
    <location>
        <begin position="18"/>
        <end position="206"/>
    </location>
</feature>
<protein>
    <submittedName>
        <fullName evidence="7">Glycoside hydrolase family 31 protein</fullName>
    </submittedName>
</protein>
<dbReference type="InterPro" id="IPR048395">
    <property type="entry name" value="Glyco_hydro_31_C"/>
</dbReference>
<keyword evidence="2 7" id="KW-0378">Hydrolase</keyword>
<accession>A0A2T2ZTG6</accession>
<dbReference type="CDD" id="cd14752">
    <property type="entry name" value="GH31_N"/>
    <property type="match status" value="1"/>
</dbReference>
<dbReference type="Gene3D" id="3.20.20.80">
    <property type="entry name" value="Glycosidases"/>
    <property type="match status" value="1"/>
</dbReference>
<dbReference type="InterPro" id="IPR000322">
    <property type="entry name" value="Glyco_hydro_31_TIM"/>
</dbReference>
<dbReference type="CDD" id="cd06591">
    <property type="entry name" value="GH31_xylosidase_XylS"/>
    <property type="match status" value="1"/>
</dbReference>
<keyword evidence="2" id="KW-0326">Glycosidase</keyword>
<dbReference type="PANTHER" id="PTHR43863:SF2">
    <property type="entry name" value="MALTASE-GLUCOAMYLASE"/>
    <property type="match status" value="1"/>
</dbReference>
<dbReference type="Pfam" id="PF21365">
    <property type="entry name" value="Glyco_hydro_31_3rd"/>
    <property type="match status" value="1"/>
</dbReference>
<evidence type="ECO:0000259" key="6">
    <source>
        <dbReference type="Pfam" id="PF21365"/>
    </source>
</evidence>
<proteinExistence type="inferred from homology"/>
<dbReference type="AlphaFoldDB" id="A0A2T2ZTG6"/>
<dbReference type="STRING" id="2025994.A0A2T2ZTG6"/>
<evidence type="ECO:0000313" key="8">
    <source>
        <dbReference type="Proteomes" id="UP000241462"/>
    </source>
</evidence>
<dbReference type="Pfam" id="PF13802">
    <property type="entry name" value="Gal_mutarotas_2"/>
    <property type="match status" value="1"/>
</dbReference>
<comment type="similarity">
    <text evidence="1 2">Belongs to the glycosyl hydrolase 31 family.</text>
</comment>
<dbReference type="SUPFAM" id="SSF51445">
    <property type="entry name" value="(Trans)glycosidases"/>
    <property type="match status" value="1"/>
</dbReference>
<reference evidence="7 8" key="1">
    <citation type="journal article" date="2018" name="Mycol. Prog.">
        <title>Coniella lustricola, a new species from submerged detritus.</title>
        <authorList>
            <person name="Raudabaugh D.B."/>
            <person name="Iturriaga T."/>
            <person name="Carver A."/>
            <person name="Mondo S."/>
            <person name="Pangilinan J."/>
            <person name="Lipzen A."/>
            <person name="He G."/>
            <person name="Amirebrahimi M."/>
            <person name="Grigoriev I.V."/>
            <person name="Miller A.N."/>
        </authorList>
    </citation>
    <scope>NUCLEOTIDE SEQUENCE [LARGE SCALE GENOMIC DNA]</scope>
    <source>
        <strain evidence="7 8">B22-T-1</strain>
    </source>
</reference>
<feature type="region of interest" description="Disordered" evidence="3">
    <location>
        <begin position="238"/>
        <end position="283"/>
    </location>
</feature>
<feature type="compositionally biased region" description="Low complexity" evidence="3">
    <location>
        <begin position="265"/>
        <end position="281"/>
    </location>
</feature>
<dbReference type="Gene3D" id="2.60.40.1760">
    <property type="entry name" value="glycosyl hydrolase (family 31)"/>
    <property type="match status" value="1"/>
</dbReference>
<feature type="compositionally biased region" description="Acidic residues" evidence="3">
    <location>
        <begin position="238"/>
        <end position="256"/>
    </location>
</feature>
<dbReference type="SUPFAM" id="SSF74650">
    <property type="entry name" value="Galactose mutarotase-like"/>
    <property type="match status" value="1"/>
</dbReference>
<dbReference type="GO" id="GO:0005975">
    <property type="term" value="P:carbohydrate metabolic process"/>
    <property type="evidence" value="ECO:0007669"/>
    <property type="project" value="InterPro"/>
</dbReference>
<evidence type="ECO:0000256" key="1">
    <source>
        <dbReference type="ARBA" id="ARBA00007806"/>
    </source>
</evidence>
<dbReference type="EMBL" id="KZ678722">
    <property type="protein sequence ID" value="PSR76207.1"/>
    <property type="molecule type" value="Genomic_DNA"/>
</dbReference>
<dbReference type="InterPro" id="IPR017853">
    <property type="entry name" value="GH"/>
</dbReference>
<dbReference type="InterPro" id="IPR013780">
    <property type="entry name" value="Glyco_hydro_b"/>
</dbReference>
<evidence type="ECO:0000256" key="2">
    <source>
        <dbReference type="RuleBase" id="RU361185"/>
    </source>
</evidence>
<dbReference type="GO" id="GO:0030246">
    <property type="term" value="F:carbohydrate binding"/>
    <property type="evidence" value="ECO:0007669"/>
    <property type="project" value="InterPro"/>
</dbReference>
<feature type="region of interest" description="Disordered" evidence="3">
    <location>
        <begin position="496"/>
        <end position="515"/>
    </location>
</feature>
<name>A0A2T2ZTG6_9PEZI</name>
<gene>
    <name evidence="7" type="ORF">BD289DRAFT_446957</name>
</gene>
<dbReference type="OrthoDB" id="10070917at2759"/>
<dbReference type="Pfam" id="PF01055">
    <property type="entry name" value="Glyco_hydro_31_2nd"/>
    <property type="match status" value="1"/>
</dbReference>
<dbReference type="SUPFAM" id="SSF51011">
    <property type="entry name" value="Glycosyl hydrolase domain"/>
    <property type="match status" value="1"/>
</dbReference>
<evidence type="ECO:0000259" key="4">
    <source>
        <dbReference type="Pfam" id="PF01055"/>
    </source>
</evidence>
<dbReference type="GO" id="GO:0004553">
    <property type="term" value="F:hydrolase activity, hydrolyzing O-glycosyl compounds"/>
    <property type="evidence" value="ECO:0007669"/>
    <property type="project" value="InterPro"/>
</dbReference>
<dbReference type="PANTHER" id="PTHR43863">
    <property type="entry name" value="HYDROLASE, PUTATIVE (AFU_ORTHOLOGUE AFUA_1G03140)-RELATED"/>
    <property type="match status" value="1"/>
</dbReference>
<sequence>MFTQDSHQLTYTYDHETLIITPWGPNALRIRATKNASMPSQDWALDTAPPATPAPTITITHDHHSTHDSHETPRPAATLVNGTIRASLTHRGKLSIHNIHTNTLLLEEYSRTRLDVRDPKASALGVAAREFTPRHPGSTDYTLTYRLESLRLPRGEKEKLYGMGQYQQPNLDLKGCDLELAQRNSQASVPFLLSSVGYGLLWNNPSVGRAVLGANIMSFEARSTDKLDFWIVTNGVEDLDDNGGPDHDDDDDDAGGDQETPPSTPSTAAAATTTTTTTTTTKQTNPKALVQAYTAITGLPPPMPSYALGFWQSKLRYQTQSELLAIAREHVTKRRLPLSVLVIDFFHWRAQGDWSFDPTYWPDPQAMVDELRSLGVEPMVSIWPTVQQDSENWDEMLEKGLLIRNERGFRAVMDFQGNTVHFDATNAKARKYVWGKAVEGYGKFGIRLFWLDEAEPEYGTYDFDNWRYHAGTQLAVGNVYPRMYSQGFYEGALEEADKKESKNATDNTSGGRPIHDLEPNTVNLVRCAWAGSQKYGALVWSGDIASSWASLRSQVVAGLNMGIAGIAYWTTDIGGFHGGDPTDPAFRELLVRWFQWGTFLPVMRLHGDRYPQREPLGNEGGGKCPSGADNEVWSYGEEVGGILERYLWVREGLREYLQNVMKEASEEGTPVIRALFLEFPSDAQAWEIEDEYLLGARYLVAPVLYPGMTKRTVYFPRGAQWKQVDGDKTFRGGSTEEVDAPLERMPVFERV</sequence>
<dbReference type="InterPro" id="IPR025887">
    <property type="entry name" value="Glyco_hydro_31_N_dom"/>
</dbReference>
<dbReference type="InParanoid" id="A0A2T2ZTG6"/>
<dbReference type="InterPro" id="IPR011013">
    <property type="entry name" value="Gal_mutarotase_sf_dom"/>
</dbReference>
<evidence type="ECO:0000259" key="5">
    <source>
        <dbReference type="Pfam" id="PF13802"/>
    </source>
</evidence>
<dbReference type="Gene3D" id="2.60.40.1180">
    <property type="entry name" value="Golgi alpha-mannosidase II"/>
    <property type="match status" value="1"/>
</dbReference>
<keyword evidence="8" id="KW-1185">Reference proteome</keyword>
<feature type="domain" description="Glycoside hydrolase family 31 TIM barrel" evidence="4">
    <location>
        <begin position="300"/>
        <end position="656"/>
    </location>
</feature>
<evidence type="ECO:0000313" key="7">
    <source>
        <dbReference type="EMBL" id="PSR76207.1"/>
    </source>
</evidence>